<proteinExistence type="predicted"/>
<feature type="domain" description="Ig-like" evidence="4">
    <location>
        <begin position="138"/>
        <end position="238"/>
    </location>
</feature>
<dbReference type="InterPro" id="IPR003598">
    <property type="entry name" value="Ig_sub2"/>
</dbReference>
<evidence type="ECO:0000256" key="3">
    <source>
        <dbReference type="ARBA" id="ARBA00023157"/>
    </source>
</evidence>
<dbReference type="InterPro" id="IPR013783">
    <property type="entry name" value="Ig-like_fold"/>
</dbReference>
<dbReference type="AlphaFoldDB" id="A0A7R9KJT3"/>
<dbReference type="OrthoDB" id="10048737at2759"/>
<dbReference type="PROSITE" id="PS50835">
    <property type="entry name" value="IG_LIKE"/>
    <property type="match status" value="3"/>
</dbReference>
<dbReference type="SMART" id="SM00408">
    <property type="entry name" value="IGc2"/>
    <property type="match status" value="3"/>
</dbReference>
<protein>
    <recommendedName>
        <fullName evidence="4">Ig-like domain-containing protein</fullName>
    </recommendedName>
</protein>
<gene>
    <name evidence="5" type="ORF">OSB1V03_LOCUS3511</name>
</gene>
<dbReference type="SMART" id="SM00409">
    <property type="entry name" value="IG"/>
    <property type="match status" value="3"/>
</dbReference>
<keyword evidence="2" id="KW-0472">Membrane</keyword>
<dbReference type="Pfam" id="PF08205">
    <property type="entry name" value="C2-set_2"/>
    <property type="match status" value="2"/>
</dbReference>
<dbReference type="Pfam" id="PF13895">
    <property type="entry name" value="Ig_2"/>
    <property type="match status" value="1"/>
</dbReference>
<evidence type="ECO:0000259" key="4">
    <source>
        <dbReference type="PROSITE" id="PS50835"/>
    </source>
</evidence>
<feature type="domain" description="Ig-like" evidence="4">
    <location>
        <begin position="1"/>
        <end position="91"/>
    </location>
</feature>
<dbReference type="EMBL" id="OC856010">
    <property type="protein sequence ID" value="CAD7623050.1"/>
    <property type="molecule type" value="Genomic_DNA"/>
</dbReference>
<dbReference type="Gene3D" id="2.60.40.10">
    <property type="entry name" value="Immunoglobulins"/>
    <property type="match status" value="4"/>
</dbReference>
<dbReference type="InterPro" id="IPR036179">
    <property type="entry name" value="Ig-like_dom_sf"/>
</dbReference>
<dbReference type="SUPFAM" id="SSF48726">
    <property type="entry name" value="Immunoglobulin"/>
    <property type="match status" value="4"/>
</dbReference>
<keyword evidence="6" id="KW-1185">Reference proteome</keyword>
<name>A0A7R9KJT3_9ACAR</name>
<keyword evidence="3" id="KW-1015">Disulfide bond</keyword>
<dbReference type="PANTHER" id="PTHR23278:SF19">
    <property type="entry name" value="OBSCURIN"/>
    <property type="match status" value="1"/>
</dbReference>
<dbReference type="InterPro" id="IPR003599">
    <property type="entry name" value="Ig_sub"/>
</dbReference>
<accession>A0A7R9KJT3</accession>
<dbReference type="CDD" id="cd00096">
    <property type="entry name" value="Ig"/>
    <property type="match status" value="1"/>
</dbReference>
<comment type="subcellular location">
    <subcellularLocation>
        <location evidence="1">Membrane</location>
        <topology evidence="1">Single-pass membrane protein</topology>
    </subcellularLocation>
</comment>
<dbReference type="GO" id="GO:0016020">
    <property type="term" value="C:membrane"/>
    <property type="evidence" value="ECO:0007669"/>
    <property type="project" value="UniProtKB-SubCell"/>
</dbReference>
<reference evidence="5" key="1">
    <citation type="submission" date="2020-11" db="EMBL/GenBank/DDBJ databases">
        <authorList>
            <person name="Tran Van P."/>
        </authorList>
    </citation>
    <scope>NUCLEOTIDE SEQUENCE</scope>
</reference>
<evidence type="ECO:0000313" key="5">
    <source>
        <dbReference type="EMBL" id="CAD7623050.1"/>
    </source>
</evidence>
<dbReference type="InterPro" id="IPR013162">
    <property type="entry name" value="CD80_C2-set"/>
</dbReference>
<dbReference type="EMBL" id="CAJPIZ010001435">
    <property type="protein sequence ID" value="CAG2103480.1"/>
    <property type="molecule type" value="Genomic_DNA"/>
</dbReference>
<organism evidence="5">
    <name type="scientific">Medioppia subpectinata</name>
    <dbReference type="NCBI Taxonomy" id="1979941"/>
    <lineage>
        <taxon>Eukaryota</taxon>
        <taxon>Metazoa</taxon>
        <taxon>Ecdysozoa</taxon>
        <taxon>Arthropoda</taxon>
        <taxon>Chelicerata</taxon>
        <taxon>Arachnida</taxon>
        <taxon>Acari</taxon>
        <taxon>Acariformes</taxon>
        <taxon>Sarcoptiformes</taxon>
        <taxon>Oribatida</taxon>
        <taxon>Brachypylina</taxon>
        <taxon>Oppioidea</taxon>
        <taxon>Oppiidae</taxon>
        <taxon>Medioppia</taxon>
    </lineage>
</organism>
<sequence length="662" mass="73439">MSGGRAELACNVSLQSTDDAITLILWYRADTSGVPIYTVDARTGPLDQAKHTPMPSVFGTNRAHFDLSVRPAVLRIDPVYDNDGMEYRCRVDYRWGRTMMLRIDPVYDNDGMEYRCRVDYRWGRTMSTFITLIVIVPPRNLIIKNERNQIQNGLIGPYNEGAEVRLSCVSEGGKPAPYVHWYRDNELIDDTYSYGTGNNTAHNELYISKLSRIVFNSVLSCRAGNNVSKPIISRVTIDINLKPIDVEIVNARHTLQAGREVEMSCESRGSRPPAQITWYKDNHELTHSRESISHDGNVTTSLLKLNPQVLDNGAYLSCHQPLVSLQYKGQSIESTVVSEGEEIIMECSVNSNPLAKVILFTHHGIQLVTDSQSGIIVNNSSLVITSARPIHRGSYQCLAINSQGKGMSREINITIHYAPVCRQLSTTVRVLSLDEPLRLLCAVDAEPADGLRFQWRSNSTAFLSGRDFVDDGPVSALTLPPDSVARLVDPTDPIQCTASNAVGVVREPCVYHFAQPTRPLPVTDCQLRNRTANALIVDCNILLSDIRNPDLIPEIYDIEGIEGLSDRTDCLSIMTGTTASVTTTGAANHIQSNGDIRHKLPTNLNNIHHKNILENNVFVTNQSLRSQHQISNKSILPSNAIEIHAIQTNTTENTVYPLTTAV</sequence>
<evidence type="ECO:0000256" key="2">
    <source>
        <dbReference type="ARBA" id="ARBA00023136"/>
    </source>
</evidence>
<feature type="domain" description="Ig-like" evidence="4">
    <location>
        <begin position="243"/>
        <end position="414"/>
    </location>
</feature>
<dbReference type="InterPro" id="IPR007110">
    <property type="entry name" value="Ig-like_dom"/>
</dbReference>
<dbReference type="Proteomes" id="UP000759131">
    <property type="component" value="Unassembled WGS sequence"/>
</dbReference>
<dbReference type="PANTHER" id="PTHR23278">
    <property type="entry name" value="SIDESTEP PROTEIN"/>
    <property type="match status" value="1"/>
</dbReference>
<evidence type="ECO:0000313" key="6">
    <source>
        <dbReference type="Proteomes" id="UP000759131"/>
    </source>
</evidence>
<evidence type="ECO:0000256" key="1">
    <source>
        <dbReference type="ARBA" id="ARBA00004167"/>
    </source>
</evidence>